<protein>
    <submittedName>
        <fullName evidence="2">Uncharacterized protein</fullName>
    </submittedName>
</protein>
<feature type="compositionally biased region" description="Low complexity" evidence="1">
    <location>
        <begin position="1"/>
        <end position="19"/>
    </location>
</feature>
<dbReference type="Proteomes" id="UP000039865">
    <property type="component" value="Unassembled WGS sequence"/>
</dbReference>
<dbReference type="InParanoid" id="A0A078AHN8"/>
<sequence length="350" mass="42057">MEQQQSDQSQHQQPQSTQSNNTEQNATPKIQIDLDRYRRKQQIIDDAETQRKIDLKNVQKKPHPGFKPPSLSAQQQFEESQRKQQLQREQLTEEQKEHYRQQDKYFADRVNAMSAPNFSYLDIFEQQAVERKRAQDEFYKYKDEEESKYEQNKPAMFRKNVKVLDEADQEDQTKQLDWKAQEFEAHKKLQKDLDMDFDPDTKSQDELREFFKVSKDKDAVKYMNEQIFEYLYERLRDRQIKFYAFLNKEFNVMNFKSARCSMHCFDSIDRSVSQVNDCLKLCREGISGCKTYAYKLQKKAEDDVQTCQNEAKDVKKLTDPIIHWISCYEKLILRFDSMEQEITSEFSNFI</sequence>
<reference evidence="2 3" key="1">
    <citation type="submission" date="2014-06" db="EMBL/GenBank/DDBJ databases">
        <authorList>
            <person name="Swart Estienne"/>
        </authorList>
    </citation>
    <scope>NUCLEOTIDE SEQUENCE [LARGE SCALE GENOMIC DNA]</scope>
    <source>
        <strain evidence="2 3">130c</strain>
    </source>
</reference>
<feature type="compositionally biased region" description="Basic and acidic residues" evidence="1">
    <location>
        <begin position="90"/>
        <end position="102"/>
    </location>
</feature>
<dbReference type="OrthoDB" id="10453321at2759"/>
<evidence type="ECO:0000313" key="2">
    <source>
        <dbReference type="EMBL" id="CDW81795.1"/>
    </source>
</evidence>
<feature type="compositionally biased region" description="Basic and acidic residues" evidence="1">
    <location>
        <begin position="48"/>
        <end position="57"/>
    </location>
</feature>
<evidence type="ECO:0000256" key="1">
    <source>
        <dbReference type="SAM" id="MobiDB-lite"/>
    </source>
</evidence>
<dbReference type="EMBL" id="CCKQ01010286">
    <property type="protein sequence ID" value="CDW81795.1"/>
    <property type="molecule type" value="Genomic_DNA"/>
</dbReference>
<keyword evidence="3" id="KW-1185">Reference proteome</keyword>
<evidence type="ECO:0000313" key="3">
    <source>
        <dbReference type="Proteomes" id="UP000039865"/>
    </source>
</evidence>
<feature type="compositionally biased region" description="Low complexity" evidence="1">
    <location>
        <begin position="74"/>
        <end position="89"/>
    </location>
</feature>
<organism evidence="2 3">
    <name type="scientific">Stylonychia lemnae</name>
    <name type="common">Ciliate</name>
    <dbReference type="NCBI Taxonomy" id="5949"/>
    <lineage>
        <taxon>Eukaryota</taxon>
        <taxon>Sar</taxon>
        <taxon>Alveolata</taxon>
        <taxon>Ciliophora</taxon>
        <taxon>Intramacronucleata</taxon>
        <taxon>Spirotrichea</taxon>
        <taxon>Stichotrichia</taxon>
        <taxon>Sporadotrichida</taxon>
        <taxon>Oxytrichidae</taxon>
        <taxon>Stylonychinae</taxon>
        <taxon>Stylonychia</taxon>
    </lineage>
</organism>
<gene>
    <name evidence="2" type="primary">Contig8012.g8543</name>
    <name evidence="2" type="ORF">STYLEM_10819</name>
</gene>
<accession>A0A078AHN8</accession>
<dbReference type="AlphaFoldDB" id="A0A078AHN8"/>
<proteinExistence type="predicted"/>
<feature type="region of interest" description="Disordered" evidence="1">
    <location>
        <begin position="1"/>
        <end position="102"/>
    </location>
</feature>
<name>A0A078AHN8_STYLE</name>